<dbReference type="Proteomes" id="UP000199647">
    <property type="component" value="Unassembled WGS sequence"/>
</dbReference>
<dbReference type="AlphaFoldDB" id="A0A1H9DZ25"/>
<dbReference type="Pfam" id="PF13416">
    <property type="entry name" value="SBP_bac_8"/>
    <property type="match status" value="1"/>
</dbReference>
<dbReference type="InterPro" id="IPR006059">
    <property type="entry name" value="SBP"/>
</dbReference>
<evidence type="ECO:0000256" key="4">
    <source>
        <dbReference type="ARBA" id="ARBA00022729"/>
    </source>
</evidence>
<dbReference type="GO" id="GO:0030288">
    <property type="term" value="C:outer membrane-bounded periplasmic space"/>
    <property type="evidence" value="ECO:0007669"/>
    <property type="project" value="TreeGrafter"/>
</dbReference>
<proteinExistence type="inferred from homology"/>
<dbReference type="EMBL" id="FOFG01000003">
    <property type="protein sequence ID" value="SEQ18770.1"/>
    <property type="molecule type" value="Genomic_DNA"/>
</dbReference>
<sequence length="367" mass="39979">MSQSKFSQDAASIALEKFRSGEIDRRSLLLALGGLGLAVALKPSVGFAEASEIVLCNWGGAAVDAFQKAFGEPFTRKSGTKVTVDGAGPSTSAIRAMVEANAVTWDATDGGMTDAVTLSKGGYVQPIDYKIVDRTKVGPGMSAEFGIGNYVFSNVLTYDSAKTKGVAPAGWADFFDTEKFPGKRTMCKWVQGQLEAVLLADGVPPEKIYPLDVDRAFKKLKPLLPNLIFWDAGAQSQQLFRDGEVVMGNIWHTRASLLRKETQERLTWTWAQNLLFVSAWSVPKNNPAGAKVFDFINSSLDPEGQITLLRLMGNGPTNPKALEMLTAEDRKISPSTPENATTQFKVDPAYYAENEADLQNRYLDFIS</sequence>
<evidence type="ECO:0000313" key="7">
    <source>
        <dbReference type="Proteomes" id="UP000199647"/>
    </source>
</evidence>
<name>A0A1H9DZ25_9HYPH</name>
<dbReference type="PANTHER" id="PTHR30006">
    <property type="entry name" value="THIAMINE-BINDING PERIPLASMIC PROTEIN-RELATED"/>
    <property type="match status" value="1"/>
</dbReference>
<dbReference type="RefSeq" id="WP_092495647.1">
    <property type="nucleotide sequence ID" value="NZ_FOFG01000003.1"/>
</dbReference>
<dbReference type="GO" id="GO:0030975">
    <property type="term" value="F:thiamine binding"/>
    <property type="evidence" value="ECO:0007669"/>
    <property type="project" value="TreeGrafter"/>
</dbReference>
<dbReference type="Gene3D" id="3.40.190.10">
    <property type="entry name" value="Periplasmic binding protein-like II"/>
    <property type="match status" value="2"/>
</dbReference>
<evidence type="ECO:0000256" key="3">
    <source>
        <dbReference type="ARBA" id="ARBA00022448"/>
    </source>
</evidence>
<evidence type="ECO:0000313" key="6">
    <source>
        <dbReference type="EMBL" id="SEQ18770.1"/>
    </source>
</evidence>
<protein>
    <submittedName>
        <fullName evidence="6">Putative spermidine/putrescine transport system substrate-binding protein</fullName>
    </submittedName>
</protein>
<dbReference type="InterPro" id="IPR006311">
    <property type="entry name" value="TAT_signal"/>
</dbReference>
<comment type="similarity">
    <text evidence="2">Belongs to the bacterial solute-binding protein 1 family.</text>
</comment>
<dbReference type="OrthoDB" id="9815444at2"/>
<reference evidence="6 7" key="1">
    <citation type="submission" date="2016-10" db="EMBL/GenBank/DDBJ databases">
        <authorList>
            <person name="de Groot N.N."/>
        </authorList>
    </citation>
    <scope>NUCLEOTIDE SEQUENCE [LARGE SCALE GENOMIC DNA]</scope>
    <source>
        <strain evidence="6 7">A52C2</strain>
    </source>
</reference>
<dbReference type="CDD" id="cd13589">
    <property type="entry name" value="PBP2_polyamine_RpCGA009"/>
    <property type="match status" value="1"/>
</dbReference>
<dbReference type="PANTHER" id="PTHR30006:SF3">
    <property type="entry name" value="THIAMINE-BINDING PERIPLASMIC PROTEIN"/>
    <property type="match status" value="1"/>
</dbReference>
<dbReference type="GO" id="GO:0015888">
    <property type="term" value="P:thiamine transport"/>
    <property type="evidence" value="ECO:0007669"/>
    <property type="project" value="TreeGrafter"/>
</dbReference>
<gene>
    <name evidence="6" type="ORF">SAMN05216548_10319</name>
</gene>
<dbReference type="SUPFAM" id="SSF53850">
    <property type="entry name" value="Periplasmic binding protein-like II"/>
    <property type="match status" value="1"/>
</dbReference>
<organism evidence="6 7">
    <name type="scientific">Faunimonas pinastri</name>
    <dbReference type="NCBI Taxonomy" id="1855383"/>
    <lineage>
        <taxon>Bacteria</taxon>
        <taxon>Pseudomonadati</taxon>
        <taxon>Pseudomonadota</taxon>
        <taxon>Alphaproteobacteria</taxon>
        <taxon>Hyphomicrobiales</taxon>
        <taxon>Afifellaceae</taxon>
        <taxon>Faunimonas</taxon>
    </lineage>
</organism>
<keyword evidence="5" id="KW-0574">Periplasm</keyword>
<evidence type="ECO:0000256" key="1">
    <source>
        <dbReference type="ARBA" id="ARBA00004418"/>
    </source>
</evidence>
<accession>A0A1H9DZ25</accession>
<keyword evidence="7" id="KW-1185">Reference proteome</keyword>
<dbReference type="GO" id="GO:0030976">
    <property type="term" value="F:thiamine pyrophosphate binding"/>
    <property type="evidence" value="ECO:0007669"/>
    <property type="project" value="TreeGrafter"/>
</dbReference>
<comment type="subcellular location">
    <subcellularLocation>
        <location evidence="1">Periplasm</location>
    </subcellularLocation>
</comment>
<keyword evidence="3" id="KW-0813">Transport</keyword>
<evidence type="ECO:0000256" key="2">
    <source>
        <dbReference type="ARBA" id="ARBA00008520"/>
    </source>
</evidence>
<keyword evidence="4" id="KW-0732">Signal</keyword>
<dbReference type="STRING" id="1855383.SAMN05216548_10319"/>
<evidence type="ECO:0000256" key="5">
    <source>
        <dbReference type="ARBA" id="ARBA00022764"/>
    </source>
</evidence>
<dbReference type="PROSITE" id="PS51318">
    <property type="entry name" value="TAT"/>
    <property type="match status" value="1"/>
</dbReference>